<dbReference type="InterPro" id="IPR000421">
    <property type="entry name" value="FA58C"/>
</dbReference>
<keyword evidence="3 9" id="KW-0812">Transmembrane</keyword>
<feature type="compositionally biased region" description="Polar residues" evidence="8">
    <location>
        <begin position="418"/>
        <end position="428"/>
    </location>
</feature>
<evidence type="ECO:0000256" key="5">
    <source>
        <dbReference type="ARBA" id="ARBA00023136"/>
    </source>
</evidence>
<gene>
    <name evidence="13" type="primary">Dcbld1</name>
</gene>
<dbReference type="PROSITE" id="PS01180">
    <property type="entry name" value="CUB"/>
    <property type="match status" value="1"/>
</dbReference>
<feature type="region of interest" description="Disordered" evidence="8">
    <location>
        <begin position="415"/>
        <end position="450"/>
    </location>
</feature>
<dbReference type="Proteomes" id="UP000694398">
    <property type="component" value="Unassembled WGS sequence"/>
</dbReference>
<dbReference type="PROSITE" id="PS01285">
    <property type="entry name" value="FA58C_1"/>
    <property type="match status" value="1"/>
</dbReference>
<evidence type="ECO:0000259" key="12">
    <source>
        <dbReference type="PROSITE" id="PS50820"/>
    </source>
</evidence>
<evidence type="ECO:0000256" key="9">
    <source>
        <dbReference type="SAM" id="Phobius"/>
    </source>
</evidence>
<comment type="subcellular location">
    <subcellularLocation>
        <location evidence="1">Membrane</location>
        <topology evidence="1">Single-pass type I membrane protein</topology>
    </subcellularLocation>
</comment>
<evidence type="ECO:0000256" key="8">
    <source>
        <dbReference type="SAM" id="MobiDB-lite"/>
    </source>
</evidence>
<keyword evidence="5 9" id="KW-0472">Membrane</keyword>
<evidence type="ECO:0000259" key="10">
    <source>
        <dbReference type="PROSITE" id="PS01180"/>
    </source>
</evidence>
<dbReference type="GeneTree" id="ENSGT00940000157334"/>
<dbReference type="Ensembl" id="ENSCLAT00000011511.1">
    <property type="protein sequence ID" value="ENSCLAP00000011374.1"/>
    <property type="gene ID" value="ENSCLAG00000007845.1"/>
</dbReference>
<evidence type="ECO:0000313" key="13">
    <source>
        <dbReference type="Ensembl" id="ENSCLAP00000011374.1"/>
    </source>
</evidence>
<feature type="domain" description="LCCL" evidence="12">
    <location>
        <begin position="150"/>
        <end position="246"/>
    </location>
</feature>
<dbReference type="Pfam" id="PF03815">
    <property type="entry name" value="LCCL"/>
    <property type="match status" value="1"/>
</dbReference>
<dbReference type="InterPro" id="IPR000859">
    <property type="entry name" value="CUB_dom"/>
</dbReference>
<dbReference type="SMART" id="SM00603">
    <property type="entry name" value="LCCL"/>
    <property type="match status" value="1"/>
</dbReference>
<keyword evidence="4 9" id="KW-1133">Transmembrane helix</keyword>
<dbReference type="Gene3D" id="2.170.130.20">
    <property type="entry name" value="LCCL-like domain"/>
    <property type="match status" value="1"/>
</dbReference>
<keyword evidence="6 7" id="KW-1015">Disulfide bond</keyword>
<dbReference type="PROSITE" id="PS50820">
    <property type="entry name" value="LCCL"/>
    <property type="match status" value="1"/>
</dbReference>
<name>A0A8C2V7C8_CHILA</name>
<dbReference type="SUPFAM" id="SSF49854">
    <property type="entry name" value="Spermadhesin, CUB domain"/>
    <property type="match status" value="1"/>
</dbReference>
<sequence>MSPHRYVTWGECIVSQKSMSPQGSVSPHRGVCHHTGDGCGHMVTYQDSGTMTSKNYPGTYPNHTVCEKTIVAPEGKKLILRLGDVDIESQTCASASLLFMSSVEQYGPYCRSVAVPRKLVLNTSEVTVRFESGSHISGRGFLLTYASSDHPDLITCLERGNHYLKTEFSKFCPPGCRDVAGDVFGNVADGYRDTSLLCKAAVHAGVIADELGGRIHVLQHRGLSRYEGGLANGVLSRDGSLSGKRFLFTSDDCSGALGADPRMQFRASSSWQGVSDTGQPTPWSPGQAQLQDQGPSWAAGDSSGHEQQWLEIDLGEEKKLTGIRTTGSTQPNFNFYVKSFVVNFKNSSQWRTYKGLVDNVEKVFQGNTNCQDPVRNNFIPPLVARYVRVLPRAWHQRAALKVELLGCHVTQGDEATKWQETSPDTWLSTETEEPPTEPNSVPEEEGPPAGAGLDVTTVAILLVLLGALLLAAVGVSAAFRRKKAESAYASPGPRKTG</sequence>
<dbReference type="SUPFAM" id="SSF49785">
    <property type="entry name" value="Galactose-binding domain-like"/>
    <property type="match status" value="1"/>
</dbReference>
<dbReference type="PANTHER" id="PTHR46806:SF1">
    <property type="entry name" value="DISCOIDIN, CUB AND LCCL DOMAIN-CONTAINING PROTEIN 1"/>
    <property type="match status" value="1"/>
</dbReference>
<dbReference type="InterPro" id="IPR036609">
    <property type="entry name" value="LCCL_sf"/>
</dbReference>
<organism evidence="13 14">
    <name type="scientific">Chinchilla lanigera</name>
    <name type="common">Long-tailed chinchilla</name>
    <name type="synonym">Chinchilla villidera</name>
    <dbReference type="NCBI Taxonomy" id="34839"/>
    <lineage>
        <taxon>Eukaryota</taxon>
        <taxon>Metazoa</taxon>
        <taxon>Chordata</taxon>
        <taxon>Craniata</taxon>
        <taxon>Vertebrata</taxon>
        <taxon>Euteleostomi</taxon>
        <taxon>Mammalia</taxon>
        <taxon>Eutheria</taxon>
        <taxon>Euarchontoglires</taxon>
        <taxon>Glires</taxon>
        <taxon>Rodentia</taxon>
        <taxon>Hystricomorpha</taxon>
        <taxon>Chinchillidae</taxon>
        <taxon>Chinchilla</taxon>
    </lineage>
</organism>
<feature type="transmembrane region" description="Helical" evidence="9">
    <location>
        <begin position="458"/>
        <end position="479"/>
    </location>
</feature>
<dbReference type="Gene3D" id="2.60.120.260">
    <property type="entry name" value="Galactose-binding domain-like"/>
    <property type="match status" value="1"/>
</dbReference>
<evidence type="ECO:0000256" key="4">
    <source>
        <dbReference type="ARBA" id="ARBA00022989"/>
    </source>
</evidence>
<comment type="caution">
    <text evidence="7">Lacks conserved residue(s) required for the propagation of feature annotation.</text>
</comment>
<evidence type="ECO:0000256" key="3">
    <source>
        <dbReference type="ARBA" id="ARBA00022692"/>
    </source>
</evidence>
<protein>
    <recommendedName>
        <fullName evidence="15">Discoidin, CUB and LCCL domain containing 1</fullName>
    </recommendedName>
</protein>
<dbReference type="OMA" id="PYCGSMP"/>
<proteinExistence type="predicted"/>
<feature type="region of interest" description="Disordered" evidence="8">
    <location>
        <begin position="268"/>
        <end position="302"/>
    </location>
</feature>
<reference evidence="13" key="1">
    <citation type="submission" date="2025-08" db="UniProtKB">
        <authorList>
            <consortium name="Ensembl"/>
        </authorList>
    </citation>
    <scope>IDENTIFICATION</scope>
</reference>
<dbReference type="InterPro" id="IPR050633">
    <property type="entry name" value="Neuropilin_MCO_CoagFactor"/>
</dbReference>
<feature type="domain" description="CUB" evidence="10">
    <location>
        <begin position="39"/>
        <end position="148"/>
    </location>
</feature>
<dbReference type="InterPro" id="IPR004043">
    <property type="entry name" value="LCCL"/>
</dbReference>
<accession>A0A8C2V7C8</accession>
<feature type="compositionally biased region" description="Polar residues" evidence="8">
    <location>
        <begin position="268"/>
        <end position="294"/>
    </location>
</feature>
<dbReference type="Pfam" id="PF00754">
    <property type="entry name" value="F5_F8_type_C"/>
    <property type="match status" value="1"/>
</dbReference>
<reference evidence="13" key="2">
    <citation type="submission" date="2025-09" db="UniProtKB">
        <authorList>
            <consortium name="Ensembl"/>
        </authorList>
    </citation>
    <scope>IDENTIFICATION</scope>
</reference>
<evidence type="ECO:0000256" key="1">
    <source>
        <dbReference type="ARBA" id="ARBA00004479"/>
    </source>
</evidence>
<dbReference type="GO" id="GO:0038023">
    <property type="term" value="F:signaling receptor activity"/>
    <property type="evidence" value="ECO:0007669"/>
    <property type="project" value="TreeGrafter"/>
</dbReference>
<evidence type="ECO:0008006" key="15">
    <source>
        <dbReference type="Google" id="ProtNLM"/>
    </source>
</evidence>
<evidence type="ECO:0000313" key="14">
    <source>
        <dbReference type="Proteomes" id="UP000694398"/>
    </source>
</evidence>
<dbReference type="InterPro" id="IPR008979">
    <property type="entry name" value="Galactose-bd-like_sf"/>
</dbReference>
<dbReference type="PANTHER" id="PTHR46806">
    <property type="entry name" value="F5/8 TYPE C DOMAIN-CONTAINING PROTEIN"/>
    <property type="match status" value="1"/>
</dbReference>
<evidence type="ECO:0000256" key="6">
    <source>
        <dbReference type="ARBA" id="ARBA00023157"/>
    </source>
</evidence>
<dbReference type="Pfam" id="PF00431">
    <property type="entry name" value="CUB"/>
    <property type="match status" value="1"/>
</dbReference>
<dbReference type="AlphaFoldDB" id="A0A8C2V7C8"/>
<dbReference type="CDD" id="cd00041">
    <property type="entry name" value="CUB"/>
    <property type="match status" value="1"/>
</dbReference>
<feature type="disulfide bond" evidence="7">
    <location>
        <begin position="39"/>
        <end position="66"/>
    </location>
</feature>
<dbReference type="SMART" id="SM00231">
    <property type="entry name" value="FA58C"/>
    <property type="match status" value="1"/>
</dbReference>
<feature type="domain" description="F5/8 type C" evidence="11">
    <location>
        <begin position="253"/>
        <end position="407"/>
    </location>
</feature>
<evidence type="ECO:0000259" key="11">
    <source>
        <dbReference type="PROSITE" id="PS50022"/>
    </source>
</evidence>
<evidence type="ECO:0000256" key="2">
    <source>
        <dbReference type="ARBA" id="ARBA00022553"/>
    </source>
</evidence>
<dbReference type="GO" id="GO:0005886">
    <property type="term" value="C:plasma membrane"/>
    <property type="evidence" value="ECO:0007669"/>
    <property type="project" value="TreeGrafter"/>
</dbReference>
<dbReference type="SMART" id="SM00042">
    <property type="entry name" value="CUB"/>
    <property type="match status" value="1"/>
</dbReference>
<keyword evidence="14" id="KW-1185">Reference proteome</keyword>
<dbReference type="Gene3D" id="2.60.120.290">
    <property type="entry name" value="Spermadhesin, CUB domain"/>
    <property type="match status" value="1"/>
</dbReference>
<dbReference type="PROSITE" id="PS50022">
    <property type="entry name" value="FA58C_3"/>
    <property type="match status" value="1"/>
</dbReference>
<evidence type="ECO:0000256" key="7">
    <source>
        <dbReference type="PROSITE-ProRule" id="PRU00059"/>
    </source>
</evidence>
<dbReference type="InterPro" id="IPR035914">
    <property type="entry name" value="Sperma_CUB_dom_sf"/>
</dbReference>
<keyword evidence="2" id="KW-0597">Phosphoprotein</keyword>
<dbReference type="SUPFAM" id="SSF69848">
    <property type="entry name" value="LCCL domain"/>
    <property type="match status" value="1"/>
</dbReference>
<dbReference type="CDD" id="cd00057">
    <property type="entry name" value="FA58C"/>
    <property type="match status" value="1"/>
</dbReference>